<dbReference type="AlphaFoldDB" id="A0A8H3F1G7"/>
<gene>
    <name evidence="2" type="ORF">HETSPECPRED_002497</name>
</gene>
<comment type="caution">
    <text evidence="2">The sequence shown here is derived from an EMBL/GenBank/DDBJ whole genome shotgun (WGS) entry which is preliminary data.</text>
</comment>
<evidence type="ECO:0000313" key="3">
    <source>
        <dbReference type="Proteomes" id="UP000664521"/>
    </source>
</evidence>
<feature type="region of interest" description="Disordered" evidence="1">
    <location>
        <begin position="359"/>
        <end position="392"/>
    </location>
</feature>
<proteinExistence type="predicted"/>
<evidence type="ECO:0000256" key="1">
    <source>
        <dbReference type="SAM" id="MobiDB-lite"/>
    </source>
</evidence>
<protein>
    <submittedName>
        <fullName evidence="2">Uncharacterized protein</fullName>
    </submittedName>
</protein>
<organism evidence="2 3">
    <name type="scientific">Heterodermia speciosa</name>
    <dbReference type="NCBI Taxonomy" id="116794"/>
    <lineage>
        <taxon>Eukaryota</taxon>
        <taxon>Fungi</taxon>
        <taxon>Dikarya</taxon>
        <taxon>Ascomycota</taxon>
        <taxon>Pezizomycotina</taxon>
        <taxon>Lecanoromycetes</taxon>
        <taxon>OSLEUM clade</taxon>
        <taxon>Lecanoromycetidae</taxon>
        <taxon>Caliciales</taxon>
        <taxon>Physciaceae</taxon>
        <taxon>Heterodermia</taxon>
    </lineage>
</organism>
<reference evidence="2" key="1">
    <citation type="submission" date="2021-03" db="EMBL/GenBank/DDBJ databases">
        <authorList>
            <person name="Tagirdzhanova G."/>
        </authorList>
    </citation>
    <scope>NUCLEOTIDE SEQUENCE</scope>
</reference>
<keyword evidence="3" id="KW-1185">Reference proteome</keyword>
<name>A0A8H3F1G7_9LECA</name>
<dbReference type="OrthoDB" id="5404083at2759"/>
<sequence>MSYFVPALLETATNIYQGTAYHLALGFRLPNPNAHSCDRLYGRPPPSNCHLALNSLPSGDLPTIFTTRPHQPGNNYVTLPQRYADSGQRPSCVVTIDLDGQSSKDVFVNVPWDAIRNITSSIINMCVEDRSMGGWETFGLEQAFNALIDPAFLPPDAQNAPVGVQDPDETVSSVGFPEGSNRNSPLLNIPSYMLVTVSSPRSRASRDQTDFSISLNLREYLKQKFESSQKHSTQDAIARASKALSHGFVSSLMTYDHPRWWQFQLGPPTPEPLNVDYSCDAKLGNPGIGGCETLLYEFIREGNVVLDPSTGPLIKTAGNCAIGILSQARQVTSWDMLRSVAETLVLTCVASPIAAAAGGTAVTKPTRSGRRRRSSSSFPFPKRDTAPTPLPPSIEISVYLQPPFPGAADQTCPWKVASSHKGDVRQCALPSSPFRPPERKLLASNGTVIRDGNITEVVNATAVEFSSGKVTEVLVGDMTGLLADLASTSGAATRTGSMLSISSSLPSRNTSLPASAAATSASLSSFTLLAQQSPFICVGGGCPVPTAL</sequence>
<dbReference type="EMBL" id="CAJPDS010000016">
    <property type="protein sequence ID" value="CAF9915465.1"/>
    <property type="molecule type" value="Genomic_DNA"/>
</dbReference>
<dbReference type="Proteomes" id="UP000664521">
    <property type="component" value="Unassembled WGS sequence"/>
</dbReference>
<evidence type="ECO:0000313" key="2">
    <source>
        <dbReference type="EMBL" id="CAF9915465.1"/>
    </source>
</evidence>
<accession>A0A8H3F1G7</accession>